<comment type="similarity">
    <text evidence="1 4">Belongs to the universal ribosomal protein uL16 family.</text>
</comment>
<keyword evidence="3 4" id="KW-0687">Ribonucleoprotein</keyword>
<dbReference type="EMBL" id="LHYG01000003">
    <property type="protein sequence ID" value="KXB06422.1"/>
    <property type="molecule type" value="Genomic_DNA"/>
</dbReference>
<dbReference type="GO" id="GO:0005840">
    <property type="term" value="C:ribosome"/>
    <property type="evidence" value="ECO:0007669"/>
    <property type="project" value="UniProtKB-KW"/>
</dbReference>
<keyword evidence="2 4" id="KW-0689">Ribosomal protein</keyword>
<evidence type="ECO:0000256" key="3">
    <source>
        <dbReference type="ARBA" id="ARBA00023274"/>
    </source>
</evidence>
<dbReference type="GO" id="GO:1990904">
    <property type="term" value="C:ribonucleoprotein complex"/>
    <property type="evidence" value="ECO:0007669"/>
    <property type="project" value="UniProtKB-KW"/>
</dbReference>
<dbReference type="NCBIfam" id="NF003239">
    <property type="entry name" value="PRK04199.1-4"/>
    <property type="match status" value="1"/>
</dbReference>
<dbReference type="SUPFAM" id="SSF54686">
    <property type="entry name" value="Ribosomal protein L16p/L10e"/>
    <property type="match status" value="1"/>
</dbReference>
<dbReference type="InterPro" id="IPR018255">
    <property type="entry name" value="Ribosomal_uL16_CS_euk_arc"/>
</dbReference>
<dbReference type="PANTHER" id="PTHR11726">
    <property type="entry name" value="60S RIBOSOMAL PROTEIN L10"/>
    <property type="match status" value="1"/>
</dbReference>
<accession>A0A133VJ08</accession>
<dbReference type="GO" id="GO:0003735">
    <property type="term" value="F:structural constituent of ribosome"/>
    <property type="evidence" value="ECO:0007669"/>
    <property type="project" value="InterPro"/>
</dbReference>
<dbReference type="Proteomes" id="UP000070491">
    <property type="component" value="Unassembled WGS sequence"/>
</dbReference>
<dbReference type="GO" id="GO:0006412">
    <property type="term" value="P:translation"/>
    <property type="evidence" value="ECO:0007669"/>
    <property type="project" value="UniProtKB-UniRule"/>
</dbReference>
<keyword evidence="6" id="KW-1185">Reference proteome</keyword>
<sequence>MPEKPASSYREQDRPAYTRKEYITGIPGSRITFYERGDSNADFPIHLSLVTKEKGQIKHTALESARVSASRHMQKEAGENNYYLKLRVYPHQILRENPMALGAGADRISDGMRKAFGRPIGLAARVSRGQKIITIRAPEEFYKVGKDALRRARMKLPLPCKVSIDKGSEIISS</sequence>
<dbReference type="NCBIfam" id="TIGR00279">
    <property type="entry name" value="uL16_euk_arch"/>
    <property type="match status" value="1"/>
</dbReference>
<organism evidence="5 6">
    <name type="scientific">candidate division MSBL1 archaeon SCGC-AAA382F02</name>
    <dbReference type="NCBI Taxonomy" id="1698282"/>
    <lineage>
        <taxon>Archaea</taxon>
        <taxon>Methanobacteriati</taxon>
        <taxon>Methanobacteriota</taxon>
        <taxon>candidate division MSBL1</taxon>
    </lineage>
</organism>
<dbReference type="AlphaFoldDB" id="A0A133VJ08"/>
<evidence type="ECO:0000256" key="4">
    <source>
        <dbReference type="HAMAP-Rule" id="MF_00448"/>
    </source>
</evidence>
<evidence type="ECO:0000313" key="5">
    <source>
        <dbReference type="EMBL" id="KXB06422.1"/>
    </source>
</evidence>
<gene>
    <name evidence="4" type="primary">rpl10e</name>
    <name evidence="5" type="ORF">AKJ53_00345</name>
</gene>
<dbReference type="InterPro" id="IPR016180">
    <property type="entry name" value="Ribosomal_uL16_dom"/>
</dbReference>
<evidence type="ECO:0000313" key="6">
    <source>
        <dbReference type="Proteomes" id="UP000070491"/>
    </source>
</evidence>
<evidence type="ECO:0000256" key="2">
    <source>
        <dbReference type="ARBA" id="ARBA00022980"/>
    </source>
</evidence>
<reference evidence="5 6" key="1">
    <citation type="journal article" date="2016" name="Sci. Rep.">
        <title>Metabolic traits of an uncultured archaeal lineage -MSBL1- from brine pools of the Red Sea.</title>
        <authorList>
            <person name="Mwirichia R."/>
            <person name="Alam I."/>
            <person name="Rashid M."/>
            <person name="Vinu M."/>
            <person name="Ba-Alawi W."/>
            <person name="Anthony Kamau A."/>
            <person name="Kamanda Ngugi D."/>
            <person name="Goker M."/>
            <person name="Klenk H.P."/>
            <person name="Bajic V."/>
            <person name="Stingl U."/>
        </authorList>
    </citation>
    <scope>NUCLEOTIDE SEQUENCE [LARGE SCALE GENOMIC DNA]</scope>
    <source>
        <strain evidence="5">SCGC-AAA382F02</strain>
    </source>
</reference>
<comment type="caution">
    <text evidence="5">The sequence shown here is derived from an EMBL/GenBank/DDBJ whole genome shotgun (WGS) entry which is preliminary data.</text>
</comment>
<dbReference type="HAMAP" id="MF_00448">
    <property type="entry name" value="Ribosomal_uL16_arch"/>
    <property type="match status" value="1"/>
</dbReference>
<name>A0A133VJ08_9EURY</name>
<proteinExistence type="inferred from homology"/>
<dbReference type="InterPro" id="IPR001197">
    <property type="entry name" value="Ribosomal_uL16_euk_arch"/>
</dbReference>
<dbReference type="PROSITE" id="PS01257">
    <property type="entry name" value="RIBOSOMAL_L10E"/>
    <property type="match status" value="1"/>
</dbReference>
<dbReference type="InterPro" id="IPR047873">
    <property type="entry name" value="Ribosomal_uL16"/>
</dbReference>
<dbReference type="Pfam" id="PF00252">
    <property type="entry name" value="Ribosomal_L16"/>
    <property type="match status" value="1"/>
</dbReference>
<dbReference type="InterPro" id="IPR036920">
    <property type="entry name" value="Ribosomal_uL16_sf"/>
</dbReference>
<dbReference type="PATRIC" id="fig|1698282.3.peg.244"/>
<dbReference type="Gene3D" id="3.90.1170.10">
    <property type="entry name" value="Ribosomal protein L10e/L16"/>
    <property type="match status" value="1"/>
</dbReference>
<dbReference type="InterPro" id="IPR022981">
    <property type="entry name" value="Ribosomal_uL16_arc"/>
</dbReference>
<dbReference type="PIRSF" id="PIRSF005590">
    <property type="entry name" value="Ribosomal_L10"/>
    <property type="match status" value="1"/>
</dbReference>
<protein>
    <recommendedName>
        <fullName evidence="4">Large ribosomal subunit protein uL16</fullName>
    </recommendedName>
</protein>
<evidence type="ECO:0000256" key="1">
    <source>
        <dbReference type="ARBA" id="ARBA00008931"/>
    </source>
</evidence>
<dbReference type="CDD" id="cd01433">
    <property type="entry name" value="Ribosomal_L16_L10e"/>
    <property type="match status" value="1"/>
</dbReference>